<organism evidence="3 4">
    <name type="scientific">Camelina sativa</name>
    <name type="common">False flax</name>
    <name type="synonym">Myagrum sativum</name>
    <dbReference type="NCBI Taxonomy" id="90675"/>
    <lineage>
        <taxon>Eukaryota</taxon>
        <taxon>Viridiplantae</taxon>
        <taxon>Streptophyta</taxon>
        <taxon>Embryophyta</taxon>
        <taxon>Tracheophyta</taxon>
        <taxon>Spermatophyta</taxon>
        <taxon>Magnoliopsida</taxon>
        <taxon>eudicotyledons</taxon>
        <taxon>Gunneridae</taxon>
        <taxon>Pentapetalae</taxon>
        <taxon>rosids</taxon>
        <taxon>malvids</taxon>
        <taxon>Brassicales</taxon>
        <taxon>Brassicaceae</taxon>
        <taxon>Camelineae</taxon>
        <taxon>Camelina</taxon>
    </lineage>
</organism>
<evidence type="ECO:0000313" key="3">
    <source>
        <dbReference type="Proteomes" id="UP000694864"/>
    </source>
</evidence>
<evidence type="ECO:0000313" key="4">
    <source>
        <dbReference type="RefSeq" id="XP_019088060.1"/>
    </source>
</evidence>
<feature type="chain" id="PRO_5047478258" evidence="2">
    <location>
        <begin position="28"/>
        <end position="80"/>
    </location>
</feature>
<dbReference type="GeneID" id="109127564"/>
<keyword evidence="3" id="KW-1185">Reference proteome</keyword>
<feature type="compositionally biased region" description="Polar residues" evidence="1">
    <location>
        <begin position="45"/>
        <end position="61"/>
    </location>
</feature>
<evidence type="ECO:0000256" key="2">
    <source>
        <dbReference type="SAM" id="SignalP"/>
    </source>
</evidence>
<evidence type="ECO:0000256" key="1">
    <source>
        <dbReference type="SAM" id="MobiDB-lite"/>
    </source>
</evidence>
<sequence>MEKKNVFVLYMILLLVVPSLMLERVDCRALRSKPLRYTKGHDHQSSATMKVKNSSTSQHTVGKSFAYQLASGPSRRGRGH</sequence>
<dbReference type="RefSeq" id="XP_019088060.1">
    <property type="nucleotide sequence ID" value="XM_019232515.1"/>
</dbReference>
<feature type="signal peptide" evidence="2">
    <location>
        <begin position="1"/>
        <end position="27"/>
    </location>
</feature>
<protein>
    <submittedName>
        <fullName evidence="4">Uncharacterized protein LOC109127564</fullName>
    </submittedName>
</protein>
<name>A0ABM1QMS2_CAMSA</name>
<dbReference type="Proteomes" id="UP000694864">
    <property type="component" value="Chromosome 11"/>
</dbReference>
<feature type="region of interest" description="Disordered" evidence="1">
    <location>
        <begin position="38"/>
        <end position="80"/>
    </location>
</feature>
<accession>A0ABM1QMS2</accession>
<gene>
    <name evidence="4" type="primary">LOC109127564</name>
</gene>
<proteinExistence type="predicted"/>
<reference evidence="4" key="2">
    <citation type="submission" date="2025-08" db="UniProtKB">
        <authorList>
            <consortium name="RefSeq"/>
        </authorList>
    </citation>
    <scope>IDENTIFICATION</scope>
    <source>
        <tissue evidence="4">Leaf</tissue>
    </source>
</reference>
<reference evidence="3" key="1">
    <citation type="journal article" date="2014" name="Nat. Commun.">
        <title>The emerging biofuel crop Camelina sativa retains a highly undifferentiated hexaploid genome structure.</title>
        <authorList>
            <person name="Kagale S."/>
            <person name="Koh C."/>
            <person name="Nixon J."/>
            <person name="Bollina V."/>
            <person name="Clarke W.E."/>
            <person name="Tuteja R."/>
            <person name="Spillane C."/>
            <person name="Robinson S.J."/>
            <person name="Links M.G."/>
            <person name="Clarke C."/>
            <person name="Higgins E.E."/>
            <person name="Huebert T."/>
            <person name="Sharpe A.G."/>
            <person name="Parkin I.A."/>
        </authorList>
    </citation>
    <scope>NUCLEOTIDE SEQUENCE [LARGE SCALE GENOMIC DNA]</scope>
    <source>
        <strain evidence="3">cv. DH55</strain>
    </source>
</reference>
<keyword evidence="2" id="KW-0732">Signal</keyword>